<reference evidence="3 5" key="1">
    <citation type="submission" date="2017-01" db="EMBL/GenBank/DDBJ databases">
        <authorList>
            <person name="Mah S.A."/>
            <person name="Swanson W.J."/>
            <person name="Moy G.W."/>
            <person name="Vacquier V.D."/>
        </authorList>
    </citation>
    <scope>NUCLEOTIDE SEQUENCE [LARGE SCALE GENOMIC DNA]</scope>
    <source>
        <strain evidence="3 5">GSMNP</strain>
    </source>
</reference>
<evidence type="ECO:0000313" key="4">
    <source>
        <dbReference type="EMBL" id="OMJ14063.1"/>
    </source>
</evidence>
<feature type="signal peptide" evidence="2">
    <location>
        <begin position="1"/>
        <end position="19"/>
    </location>
</feature>
<proteinExistence type="predicted"/>
<name>A0A1R1XHA0_9FUNG</name>
<feature type="compositionally biased region" description="Polar residues" evidence="1">
    <location>
        <begin position="94"/>
        <end position="105"/>
    </location>
</feature>
<organism evidence="3 5">
    <name type="scientific">Smittium culicis</name>
    <dbReference type="NCBI Taxonomy" id="133412"/>
    <lineage>
        <taxon>Eukaryota</taxon>
        <taxon>Fungi</taxon>
        <taxon>Fungi incertae sedis</taxon>
        <taxon>Zoopagomycota</taxon>
        <taxon>Kickxellomycotina</taxon>
        <taxon>Harpellomycetes</taxon>
        <taxon>Harpellales</taxon>
        <taxon>Legeriomycetaceae</taxon>
        <taxon>Smittium</taxon>
    </lineage>
</organism>
<dbReference type="AlphaFoldDB" id="A0A1R1XHA0"/>
<dbReference type="STRING" id="133412.A0A1R1XHA0"/>
<sequence length="239" mass="26877">MFKSIASIAIFALFAVSKAQDDAVKAIQPPRPTYDDNDNYNYNDNGNKSYTSPDRSSSAMTSEHSYDETVTVTSTSTIGGSSSSRKPIYDDDYNNTSRSRSSTGKPSYDDDYNNTSRSRSSTRKPSYDDDDNNRTRSSTRKPSYDDDDNNRRRPSYDDGYNGGKSYSRPPRTITSYVVIKPTYVTRTAVVSPSPGPKYPPVKPRKRRTVKITRTITKTVCPNKWGGYKTLGPRPRPVYE</sequence>
<dbReference type="EMBL" id="LSSN01003223">
    <property type="protein sequence ID" value="OMJ14063.1"/>
    <property type="molecule type" value="Genomic_DNA"/>
</dbReference>
<feature type="compositionally biased region" description="Polar residues" evidence="1">
    <location>
        <begin position="46"/>
        <end position="63"/>
    </location>
</feature>
<keyword evidence="5" id="KW-1185">Reference proteome</keyword>
<protein>
    <submittedName>
        <fullName evidence="3">Uncharacterized protein</fullName>
    </submittedName>
</protein>
<dbReference type="OrthoDB" id="5741596at2759"/>
<keyword evidence="2" id="KW-0732">Signal</keyword>
<feature type="region of interest" description="Disordered" evidence="1">
    <location>
        <begin position="27"/>
        <end position="169"/>
    </location>
</feature>
<feature type="compositionally biased region" description="Low complexity" evidence="1">
    <location>
        <begin position="69"/>
        <end position="84"/>
    </location>
</feature>
<evidence type="ECO:0000313" key="5">
    <source>
        <dbReference type="Proteomes" id="UP000187283"/>
    </source>
</evidence>
<comment type="caution">
    <text evidence="3">The sequence shown here is derived from an EMBL/GenBank/DDBJ whole genome shotgun (WGS) entry which is preliminary data.</text>
</comment>
<feature type="chain" id="PRO_5015068994" evidence="2">
    <location>
        <begin position="20"/>
        <end position="239"/>
    </location>
</feature>
<evidence type="ECO:0000313" key="3">
    <source>
        <dbReference type="EMBL" id="OMJ14001.1"/>
    </source>
</evidence>
<accession>A0A1R1XHA0</accession>
<dbReference type="Proteomes" id="UP000187283">
    <property type="component" value="Unassembled WGS sequence"/>
</dbReference>
<evidence type="ECO:0000256" key="2">
    <source>
        <dbReference type="SAM" id="SignalP"/>
    </source>
</evidence>
<dbReference type="EMBL" id="LSSN01003240">
    <property type="protein sequence ID" value="OMJ14001.1"/>
    <property type="molecule type" value="Genomic_DNA"/>
</dbReference>
<evidence type="ECO:0000256" key="1">
    <source>
        <dbReference type="SAM" id="MobiDB-lite"/>
    </source>
</evidence>
<gene>
    <name evidence="4" type="ORF">AYI70_g8120</name>
    <name evidence="3" type="ORF">AYI70_g8162</name>
</gene>